<dbReference type="InterPro" id="IPR037147">
    <property type="entry name" value="Ribosomal_bL28_sf"/>
</dbReference>
<feature type="compositionally biased region" description="Basic and acidic residues" evidence="6">
    <location>
        <begin position="116"/>
        <end position="131"/>
    </location>
</feature>
<organism evidence="7 8">
    <name type="scientific">Candidatus Gottesmanbacteria bacterium GW2011_GWC2_39_8</name>
    <dbReference type="NCBI Taxonomy" id="1618450"/>
    <lineage>
        <taxon>Bacteria</taxon>
        <taxon>Candidatus Gottesmaniibacteriota</taxon>
    </lineage>
</organism>
<feature type="region of interest" description="Disordered" evidence="6">
    <location>
        <begin position="102"/>
        <end position="131"/>
    </location>
</feature>
<dbReference type="GO" id="GO:0005840">
    <property type="term" value="C:ribosome"/>
    <property type="evidence" value="ECO:0007669"/>
    <property type="project" value="UniProtKB-KW"/>
</dbReference>
<evidence type="ECO:0000313" key="8">
    <source>
        <dbReference type="Proteomes" id="UP000034539"/>
    </source>
</evidence>
<keyword evidence="2 5" id="KW-0689">Ribosomal protein</keyword>
<protein>
    <recommendedName>
        <fullName evidence="4 5">Large ribosomal subunit protein bL28</fullName>
    </recommendedName>
</protein>
<dbReference type="InterPro" id="IPR001383">
    <property type="entry name" value="Ribosomal_bL28_bact-type"/>
</dbReference>
<evidence type="ECO:0000256" key="4">
    <source>
        <dbReference type="ARBA" id="ARBA00035174"/>
    </source>
</evidence>
<evidence type="ECO:0000256" key="3">
    <source>
        <dbReference type="ARBA" id="ARBA00023274"/>
    </source>
</evidence>
<dbReference type="InterPro" id="IPR026569">
    <property type="entry name" value="Ribosomal_bL28"/>
</dbReference>
<dbReference type="EMBL" id="LBXN01000044">
    <property type="protein sequence ID" value="KKR32436.1"/>
    <property type="molecule type" value="Genomic_DNA"/>
</dbReference>
<reference evidence="7 8" key="1">
    <citation type="journal article" date="2015" name="Nature">
        <title>rRNA introns, odd ribosomes, and small enigmatic genomes across a large radiation of phyla.</title>
        <authorList>
            <person name="Brown C.T."/>
            <person name="Hug L.A."/>
            <person name="Thomas B.C."/>
            <person name="Sharon I."/>
            <person name="Castelle C.J."/>
            <person name="Singh A."/>
            <person name="Wilkins M.J."/>
            <person name="Williams K.H."/>
            <person name="Banfield J.F."/>
        </authorList>
    </citation>
    <scope>NUCLEOTIDE SEQUENCE [LARGE SCALE GENOMIC DNA]</scope>
</reference>
<dbReference type="GO" id="GO:0006412">
    <property type="term" value="P:translation"/>
    <property type="evidence" value="ECO:0007669"/>
    <property type="project" value="UniProtKB-UniRule"/>
</dbReference>
<name>A0A0G0Q4Y6_9BACT</name>
<dbReference type="NCBIfam" id="TIGR00009">
    <property type="entry name" value="L28"/>
    <property type="match status" value="1"/>
</dbReference>
<dbReference type="HAMAP" id="MF_00373">
    <property type="entry name" value="Ribosomal_bL28"/>
    <property type="match status" value="1"/>
</dbReference>
<evidence type="ECO:0000256" key="5">
    <source>
        <dbReference type="HAMAP-Rule" id="MF_00373"/>
    </source>
</evidence>
<accession>A0A0G0Q4Y6</accession>
<sequence length="131" mass="14715">MAYICDNCGKGRIHGHNVSHAKNRTHRLFLPNLQTVSIVGEENRAKSVRLCTKCIKRMRKDGKIASFIPKINADKSAKVTTPSTKHIDREEKKVQEVLKKEAKKAVKKSNPSISLRVKEAKSKEAKAKVQV</sequence>
<keyword evidence="3 5" id="KW-0687">Ribonucleoprotein</keyword>
<dbReference type="Gene3D" id="2.30.170.40">
    <property type="entry name" value="Ribosomal protein L28/L24"/>
    <property type="match status" value="1"/>
</dbReference>
<dbReference type="GO" id="GO:1990904">
    <property type="term" value="C:ribonucleoprotein complex"/>
    <property type="evidence" value="ECO:0007669"/>
    <property type="project" value="UniProtKB-KW"/>
</dbReference>
<proteinExistence type="inferred from homology"/>
<dbReference type="AlphaFoldDB" id="A0A0G0Q4Y6"/>
<evidence type="ECO:0000256" key="1">
    <source>
        <dbReference type="ARBA" id="ARBA00008760"/>
    </source>
</evidence>
<evidence type="ECO:0000313" key="7">
    <source>
        <dbReference type="EMBL" id="KKR32436.1"/>
    </source>
</evidence>
<comment type="similarity">
    <text evidence="1 5">Belongs to the bacterial ribosomal protein bL28 family.</text>
</comment>
<dbReference type="InterPro" id="IPR034704">
    <property type="entry name" value="Ribosomal_bL28/bL31-like_sf"/>
</dbReference>
<dbReference type="SUPFAM" id="SSF143800">
    <property type="entry name" value="L28p-like"/>
    <property type="match status" value="1"/>
</dbReference>
<dbReference type="PANTHER" id="PTHR39080:SF1">
    <property type="entry name" value="LARGE RIBOSOMAL SUBUNIT PROTEIN BL28A"/>
    <property type="match status" value="1"/>
</dbReference>
<evidence type="ECO:0000256" key="6">
    <source>
        <dbReference type="SAM" id="MobiDB-lite"/>
    </source>
</evidence>
<evidence type="ECO:0000256" key="2">
    <source>
        <dbReference type="ARBA" id="ARBA00022980"/>
    </source>
</evidence>
<dbReference type="Pfam" id="PF00830">
    <property type="entry name" value="Ribosomal_L28"/>
    <property type="match status" value="1"/>
</dbReference>
<dbReference type="Proteomes" id="UP000034539">
    <property type="component" value="Unassembled WGS sequence"/>
</dbReference>
<gene>
    <name evidence="5" type="primary">rpmB</name>
    <name evidence="7" type="ORF">UT63_C0044G0003</name>
</gene>
<comment type="caution">
    <text evidence="7">The sequence shown here is derived from an EMBL/GenBank/DDBJ whole genome shotgun (WGS) entry which is preliminary data.</text>
</comment>
<dbReference type="InterPro" id="IPR050096">
    <property type="entry name" value="Bacterial_rp_bL28"/>
</dbReference>
<dbReference type="PANTHER" id="PTHR39080">
    <property type="entry name" value="50S RIBOSOMAL PROTEIN L28"/>
    <property type="match status" value="1"/>
</dbReference>
<dbReference type="GO" id="GO:0003735">
    <property type="term" value="F:structural constituent of ribosome"/>
    <property type="evidence" value="ECO:0007669"/>
    <property type="project" value="InterPro"/>
</dbReference>